<dbReference type="PANTHER" id="PTHR30600">
    <property type="entry name" value="CYTOCHROME C PEROXIDASE-RELATED"/>
    <property type="match status" value="1"/>
</dbReference>
<dbReference type="eggNOG" id="COG1858">
    <property type="taxonomic scope" value="Bacteria"/>
</dbReference>
<name>A4C3E9_9GAMM</name>
<dbReference type="RefSeq" id="WP_009836382.1">
    <property type="nucleotide sequence ID" value="NZ_AAOH01000001.1"/>
</dbReference>
<evidence type="ECO:0000256" key="5">
    <source>
        <dbReference type="ARBA" id="ARBA00022764"/>
    </source>
</evidence>
<gene>
    <name evidence="11" type="ORF">PTD2_00891</name>
</gene>
<dbReference type="PROSITE" id="PS51007">
    <property type="entry name" value="CYTC"/>
    <property type="match status" value="1"/>
</dbReference>
<dbReference type="InterPro" id="IPR023929">
    <property type="entry name" value="MbnH-like"/>
</dbReference>
<keyword evidence="3 9" id="KW-0479">Metal-binding</keyword>
<keyword evidence="7 9" id="KW-0408">Iron</keyword>
<dbReference type="Gene3D" id="1.10.760.10">
    <property type="entry name" value="Cytochrome c-like domain"/>
    <property type="match status" value="2"/>
</dbReference>
<sequence>MNRHFFLSLIFLSLIFLNLFGCEQKTSAPAYQWAIPEGFPKPQVPSDNPMSDEKVALGRFLFYDTNLSANQTQSCASCHQQPHAFAEPLKVSVGSTGERHRRNAQALVNIAYNKTLTWAHPSLDSIELQMLLPLFGETPVEMGITGHEQTVLARFNNGHYQTLFVAAFGSTEVSFNKINQAIASFVRSLVSFTSPFDQYAYGLDDNALNESQLRGMNLFFSERLECHHCHGGFNFTQSTSHEKQLLDRRPFHNTGLYNQENSYPNKDIGLAEMTLEQRDNGAFRAPTLRNIAKSAPYMHDGSVATLADVVDIYAAGGRNVTQGDYIGDGRQNSHKSPFVKGFELSESEKNDLLAFLNSLTDQAFLTNAAFSNPFVSSQNHQALK</sequence>
<evidence type="ECO:0000256" key="8">
    <source>
        <dbReference type="PIRSR" id="PIRSR000294-1"/>
    </source>
</evidence>
<dbReference type="GO" id="GO:0009055">
    <property type="term" value="F:electron transfer activity"/>
    <property type="evidence" value="ECO:0007669"/>
    <property type="project" value="InterPro"/>
</dbReference>
<comment type="subcellular location">
    <subcellularLocation>
        <location evidence="1">Periplasm</location>
    </subcellularLocation>
</comment>
<keyword evidence="11" id="KW-0575">Peroxidase</keyword>
<dbReference type="NCBIfam" id="TIGR04039">
    <property type="entry name" value="MXAN_0977_Heme2"/>
    <property type="match status" value="1"/>
</dbReference>
<feature type="binding site" description="axial binding residue" evidence="9">
    <location>
        <position position="79"/>
    </location>
    <ligand>
        <name>heme c</name>
        <dbReference type="ChEBI" id="CHEBI:61717"/>
        <label>1</label>
    </ligand>
    <ligandPart>
        <name>Fe</name>
        <dbReference type="ChEBI" id="CHEBI:18248"/>
    </ligandPart>
</feature>
<feature type="binding site" description="axial binding residue" evidence="9">
    <location>
        <position position="230"/>
    </location>
    <ligand>
        <name>heme c</name>
        <dbReference type="ChEBI" id="CHEBI:61717"/>
        <label>2</label>
    </ligand>
    <ligandPart>
        <name>Fe</name>
        <dbReference type="ChEBI" id="CHEBI:18248"/>
    </ligandPart>
</feature>
<dbReference type="EMBL" id="AAOH01000001">
    <property type="protein sequence ID" value="EAR30081.1"/>
    <property type="molecule type" value="Genomic_DNA"/>
</dbReference>
<comment type="caution">
    <text evidence="11">The sequence shown here is derived from an EMBL/GenBank/DDBJ whole genome shotgun (WGS) entry which is preliminary data.</text>
</comment>
<dbReference type="AlphaFoldDB" id="A4C3E9"/>
<feature type="binding site" description="covalent" evidence="8">
    <location>
        <position position="229"/>
    </location>
    <ligand>
        <name>heme c</name>
        <dbReference type="ChEBI" id="CHEBI:61717"/>
        <label>2</label>
    </ligand>
</feature>
<dbReference type="SUPFAM" id="SSF46626">
    <property type="entry name" value="Cytochrome c"/>
    <property type="match status" value="2"/>
</dbReference>
<evidence type="ECO:0000256" key="7">
    <source>
        <dbReference type="ARBA" id="ARBA00023004"/>
    </source>
</evidence>
<evidence type="ECO:0000256" key="4">
    <source>
        <dbReference type="ARBA" id="ARBA00022729"/>
    </source>
</evidence>
<feature type="domain" description="Cytochrome c" evidence="10">
    <location>
        <begin position="210"/>
        <end position="360"/>
    </location>
</feature>
<feature type="binding site" description="covalent" evidence="8">
    <location>
        <position position="226"/>
    </location>
    <ligand>
        <name>heme c</name>
        <dbReference type="ChEBI" id="CHEBI:61717"/>
        <label>2</label>
    </ligand>
</feature>
<dbReference type="GO" id="GO:0020037">
    <property type="term" value="F:heme binding"/>
    <property type="evidence" value="ECO:0007669"/>
    <property type="project" value="InterPro"/>
</dbReference>
<dbReference type="HOGENOM" id="CLU_034652_3_1_6"/>
<dbReference type="InterPro" id="IPR026259">
    <property type="entry name" value="MauG/Cytc_peroxidase"/>
</dbReference>
<evidence type="ECO:0000313" key="11">
    <source>
        <dbReference type="EMBL" id="EAR30081.1"/>
    </source>
</evidence>
<comment type="PTM">
    <text evidence="8">Binds 2 heme groups per subunit.</text>
</comment>
<evidence type="ECO:0000256" key="3">
    <source>
        <dbReference type="ARBA" id="ARBA00022723"/>
    </source>
</evidence>
<dbReference type="Proteomes" id="UP000006201">
    <property type="component" value="Unassembled WGS sequence"/>
</dbReference>
<dbReference type="PANTHER" id="PTHR30600:SF14">
    <property type="entry name" value="CYTOCHROME C PEROXIDASE"/>
    <property type="match status" value="1"/>
</dbReference>
<dbReference type="GO" id="GO:0046872">
    <property type="term" value="F:metal ion binding"/>
    <property type="evidence" value="ECO:0007669"/>
    <property type="project" value="UniProtKB-KW"/>
</dbReference>
<feature type="binding site" description="covalent" evidence="8">
    <location>
        <position position="75"/>
    </location>
    <ligand>
        <name>heme c</name>
        <dbReference type="ChEBI" id="CHEBI:61717"/>
        <label>1</label>
    </ligand>
</feature>
<dbReference type="InterPro" id="IPR004852">
    <property type="entry name" value="Di-haem_cyt_c_peroxidsae"/>
</dbReference>
<dbReference type="InterPro" id="IPR051395">
    <property type="entry name" value="Cytochrome_c_Peroxidase/MauG"/>
</dbReference>
<keyword evidence="6" id="KW-0560">Oxidoreductase</keyword>
<keyword evidence="5" id="KW-0574">Periplasm</keyword>
<evidence type="ECO:0000256" key="6">
    <source>
        <dbReference type="ARBA" id="ARBA00023002"/>
    </source>
</evidence>
<reference evidence="11 12" key="1">
    <citation type="submission" date="2006-02" db="EMBL/GenBank/DDBJ databases">
        <authorList>
            <person name="Moran M.A."/>
            <person name="Kjelleberg S."/>
            <person name="Egan S."/>
            <person name="Saunders N."/>
            <person name="Thomas T."/>
            <person name="Ferriera S."/>
            <person name="Johnson J."/>
            <person name="Kravitz S."/>
            <person name="Halpern A."/>
            <person name="Remington K."/>
            <person name="Beeson K."/>
            <person name="Tran B."/>
            <person name="Rogers Y.-H."/>
            <person name="Friedman R."/>
            <person name="Venter J.C."/>
        </authorList>
    </citation>
    <scope>NUCLEOTIDE SEQUENCE [LARGE SCALE GENOMIC DNA]</scope>
    <source>
        <strain evidence="11 12">D2</strain>
    </source>
</reference>
<dbReference type="InterPro" id="IPR036909">
    <property type="entry name" value="Cyt_c-like_dom_sf"/>
</dbReference>
<dbReference type="PIRSF" id="PIRSF000294">
    <property type="entry name" value="Cytochrome-c_peroxidase"/>
    <property type="match status" value="1"/>
</dbReference>
<dbReference type="GO" id="GO:0004130">
    <property type="term" value="F:cytochrome-c peroxidase activity"/>
    <property type="evidence" value="ECO:0007669"/>
    <property type="project" value="TreeGrafter"/>
</dbReference>
<keyword evidence="2 8" id="KW-0349">Heme</keyword>
<comment type="cofactor">
    <cofactor evidence="8">
        <name>heme</name>
        <dbReference type="ChEBI" id="CHEBI:30413"/>
    </cofactor>
    <text evidence="8">Binds 2 heme groups.</text>
</comment>
<dbReference type="OrthoDB" id="9805202at2"/>
<feature type="binding site" description="covalent" evidence="8">
    <location>
        <position position="78"/>
    </location>
    <ligand>
        <name>heme c</name>
        <dbReference type="ChEBI" id="CHEBI:61717"/>
        <label>1</label>
    </ligand>
</feature>
<protein>
    <submittedName>
        <fullName evidence="11">Di-haem cytochrome c peroxidase</fullName>
    </submittedName>
</protein>
<dbReference type="InterPro" id="IPR009056">
    <property type="entry name" value="Cyt_c-like_dom"/>
</dbReference>
<dbReference type="STRING" id="87626.PTD2_00891"/>
<evidence type="ECO:0000256" key="2">
    <source>
        <dbReference type="ARBA" id="ARBA00022617"/>
    </source>
</evidence>
<evidence type="ECO:0000256" key="9">
    <source>
        <dbReference type="PIRSR" id="PIRSR000294-2"/>
    </source>
</evidence>
<keyword evidence="4" id="KW-0732">Signal</keyword>
<dbReference type="GO" id="GO:0042597">
    <property type="term" value="C:periplasmic space"/>
    <property type="evidence" value="ECO:0007669"/>
    <property type="project" value="UniProtKB-SubCell"/>
</dbReference>
<accession>A4C3E9</accession>
<keyword evidence="12" id="KW-1185">Reference proteome</keyword>
<evidence type="ECO:0000313" key="12">
    <source>
        <dbReference type="Proteomes" id="UP000006201"/>
    </source>
</evidence>
<evidence type="ECO:0000256" key="1">
    <source>
        <dbReference type="ARBA" id="ARBA00004418"/>
    </source>
</evidence>
<dbReference type="Pfam" id="PF03150">
    <property type="entry name" value="CCP_MauG"/>
    <property type="match status" value="1"/>
</dbReference>
<organism evidence="11 12">
    <name type="scientific">Pseudoalteromonas tunicata D2</name>
    <dbReference type="NCBI Taxonomy" id="87626"/>
    <lineage>
        <taxon>Bacteria</taxon>
        <taxon>Pseudomonadati</taxon>
        <taxon>Pseudomonadota</taxon>
        <taxon>Gammaproteobacteria</taxon>
        <taxon>Alteromonadales</taxon>
        <taxon>Pseudoalteromonadaceae</taxon>
        <taxon>Pseudoalteromonas</taxon>
    </lineage>
</organism>
<evidence type="ECO:0000259" key="10">
    <source>
        <dbReference type="PROSITE" id="PS51007"/>
    </source>
</evidence>
<proteinExistence type="predicted"/>